<protein>
    <submittedName>
        <fullName evidence="2">Uncharacterized protein</fullName>
    </submittedName>
</protein>
<evidence type="ECO:0000313" key="2">
    <source>
        <dbReference type="EMBL" id="KAH9363389.1"/>
    </source>
</evidence>
<evidence type="ECO:0000313" key="3">
    <source>
        <dbReference type="Proteomes" id="UP000821853"/>
    </source>
</evidence>
<name>A0A9J6FK19_HAELO</name>
<organism evidence="2 3">
    <name type="scientific">Haemaphysalis longicornis</name>
    <name type="common">Bush tick</name>
    <dbReference type="NCBI Taxonomy" id="44386"/>
    <lineage>
        <taxon>Eukaryota</taxon>
        <taxon>Metazoa</taxon>
        <taxon>Ecdysozoa</taxon>
        <taxon>Arthropoda</taxon>
        <taxon>Chelicerata</taxon>
        <taxon>Arachnida</taxon>
        <taxon>Acari</taxon>
        <taxon>Parasitiformes</taxon>
        <taxon>Ixodida</taxon>
        <taxon>Ixodoidea</taxon>
        <taxon>Ixodidae</taxon>
        <taxon>Haemaphysalinae</taxon>
        <taxon>Haemaphysalis</taxon>
    </lineage>
</organism>
<evidence type="ECO:0000256" key="1">
    <source>
        <dbReference type="SAM" id="MobiDB-lite"/>
    </source>
</evidence>
<gene>
    <name evidence="2" type="ORF">HPB48_019479</name>
</gene>
<feature type="compositionally biased region" description="Low complexity" evidence="1">
    <location>
        <begin position="56"/>
        <end position="73"/>
    </location>
</feature>
<accession>A0A9J6FK19</accession>
<proteinExistence type="predicted"/>
<feature type="region of interest" description="Disordered" evidence="1">
    <location>
        <begin position="52"/>
        <end position="73"/>
    </location>
</feature>
<dbReference type="Proteomes" id="UP000821853">
    <property type="component" value="Chromosome 10"/>
</dbReference>
<dbReference type="EMBL" id="JABSTR010000002">
    <property type="protein sequence ID" value="KAH9363389.1"/>
    <property type="molecule type" value="Genomic_DNA"/>
</dbReference>
<comment type="caution">
    <text evidence="2">The sequence shown here is derived from an EMBL/GenBank/DDBJ whole genome shotgun (WGS) entry which is preliminary data.</text>
</comment>
<dbReference type="VEuPathDB" id="VectorBase:HLOH_052646"/>
<reference evidence="2 3" key="1">
    <citation type="journal article" date="2020" name="Cell">
        <title>Large-Scale Comparative Analyses of Tick Genomes Elucidate Their Genetic Diversity and Vector Capacities.</title>
        <authorList>
            <consortium name="Tick Genome and Microbiome Consortium (TIGMIC)"/>
            <person name="Jia N."/>
            <person name="Wang J."/>
            <person name="Shi W."/>
            <person name="Du L."/>
            <person name="Sun Y."/>
            <person name="Zhan W."/>
            <person name="Jiang J.F."/>
            <person name="Wang Q."/>
            <person name="Zhang B."/>
            <person name="Ji P."/>
            <person name="Bell-Sakyi L."/>
            <person name="Cui X.M."/>
            <person name="Yuan T.T."/>
            <person name="Jiang B.G."/>
            <person name="Yang W.F."/>
            <person name="Lam T.T."/>
            <person name="Chang Q.C."/>
            <person name="Ding S.J."/>
            <person name="Wang X.J."/>
            <person name="Zhu J.G."/>
            <person name="Ruan X.D."/>
            <person name="Zhao L."/>
            <person name="Wei J.T."/>
            <person name="Ye R.Z."/>
            <person name="Que T.C."/>
            <person name="Du C.H."/>
            <person name="Zhou Y.H."/>
            <person name="Cheng J.X."/>
            <person name="Dai P.F."/>
            <person name="Guo W.B."/>
            <person name="Han X.H."/>
            <person name="Huang E.J."/>
            <person name="Li L.F."/>
            <person name="Wei W."/>
            <person name="Gao Y.C."/>
            <person name="Liu J.Z."/>
            <person name="Shao H.Z."/>
            <person name="Wang X."/>
            <person name="Wang C.C."/>
            <person name="Yang T.C."/>
            <person name="Huo Q.B."/>
            <person name="Li W."/>
            <person name="Chen H.Y."/>
            <person name="Chen S.E."/>
            <person name="Zhou L.G."/>
            <person name="Ni X.B."/>
            <person name="Tian J.H."/>
            <person name="Sheng Y."/>
            <person name="Liu T."/>
            <person name="Pan Y.S."/>
            <person name="Xia L.Y."/>
            <person name="Li J."/>
            <person name="Zhao F."/>
            <person name="Cao W.C."/>
        </authorList>
    </citation>
    <scope>NUCLEOTIDE SEQUENCE [LARGE SCALE GENOMIC DNA]</scope>
    <source>
        <strain evidence="2">HaeL-2018</strain>
    </source>
</reference>
<dbReference type="AlphaFoldDB" id="A0A9J6FK19"/>
<keyword evidence="3" id="KW-1185">Reference proteome</keyword>
<sequence length="163" mass="17846">MYVGFCARWSEITLRTEMLQRAFGDVVEAPVADVDSHAVYLAKGICKPQRRHVGATPTGVDTGRTTTSSGSSSSSKYCVWNCIRRRLASFAAKVSAANKSAIVVKGPHEKHSNEERIADEKVLRMLKQLLNTMRKLIAGLKSQSAKTVVQVLDALESLIEALQ</sequence>